<gene>
    <name evidence="2" type="ORF">M2319_000557</name>
</gene>
<reference evidence="3" key="1">
    <citation type="submission" date="2023-07" db="EMBL/GenBank/DDBJ databases">
        <title>Genome sequencing of Purple Non-Sulfur Bacteria from various extreme environments.</title>
        <authorList>
            <person name="Mayer M."/>
        </authorList>
    </citation>
    <scope>NUCLEOTIDE SEQUENCE [LARGE SCALE GENOMIC DNA]</scope>
    <source>
        <strain evidence="3">DSM 17935</strain>
    </source>
</reference>
<dbReference type="Pfam" id="PF04403">
    <property type="entry name" value="PqiA"/>
    <property type="match status" value="1"/>
</dbReference>
<evidence type="ECO:0000256" key="1">
    <source>
        <dbReference type="SAM" id="Phobius"/>
    </source>
</evidence>
<dbReference type="Proteomes" id="UP001209755">
    <property type="component" value="Unassembled WGS sequence"/>
</dbReference>
<dbReference type="InterPro" id="IPR007498">
    <property type="entry name" value="PqiA-like"/>
</dbReference>
<organism evidence="2 3">
    <name type="scientific">Rhodobium gokarnense</name>
    <dbReference type="NCBI Taxonomy" id="364296"/>
    <lineage>
        <taxon>Bacteria</taxon>
        <taxon>Pseudomonadati</taxon>
        <taxon>Pseudomonadota</taxon>
        <taxon>Alphaproteobacteria</taxon>
        <taxon>Hyphomicrobiales</taxon>
        <taxon>Rhodobiaceae</taxon>
        <taxon>Rhodobium</taxon>
    </lineage>
</organism>
<accession>A0ABT3H7E6</accession>
<keyword evidence="3" id="KW-1185">Reference proteome</keyword>
<evidence type="ECO:0000313" key="2">
    <source>
        <dbReference type="EMBL" id="MCW2306241.1"/>
    </source>
</evidence>
<feature type="transmembrane region" description="Helical" evidence="1">
    <location>
        <begin position="124"/>
        <end position="141"/>
    </location>
</feature>
<evidence type="ECO:0000313" key="3">
    <source>
        <dbReference type="Proteomes" id="UP001209755"/>
    </source>
</evidence>
<protein>
    <submittedName>
        <fullName evidence="2">Paraquat-inducible protein A</fullName>
    </submittedName>
</protein>
<comment type="caution">
    <text evidence="2">The sequence shown here is derived from an EMBL/GenBank/DDBJ whole genome shotgun (WGS) entry which is preliminary data.</text>
</comment>
<name>A0ABT3H7E6_9HYPH</name>
<keyword evidence="1" id="KW-1133">Transmembrane helix</keyword>
<sequence>MRLLLAVLLYVAGFSFGLGLTLPLVRFETLYFFEDTPTLIEIVETLYREGDTFLAFVIGAFSIAFPALKLLLLFLVAVGGSSAKRLGALSAVSKWSMMDVMVVALAIVAAKTSGLAAAVTLPGIWFYSAATISSAVAAMILHGRRR</sequence>
<proteinExistence type="predicted"/>
<dbReference type="EMBL" id="JAOQNS010000001">
    <property type="protein sequence ID" value="MCW2306241.1"/>
    <property type="molecule type" value="Genomic_DNA"/>
</dbReference>
<keyword evidence="1" id="KW-0812">Transmembrane</keyword>
<keyword evidence="1" id="KW-0472">Membrane</keyword>
<dbReference type="RefSeq" id="WP_264599898.1">
    <property type="nucleotide sequence ID" value="NZ_JAOQNS010000001.1"/>
</dbReference>
<feature type="transmembrane region" description="Helical" evidence="1">
    <location>
        <begin position="53"/>
        <end position="79"/>
    </location>
</feature>